<dbReference type="Proteomes" id="UP000095300">
    <property type="component" value="Unassembled WGS sequence"/>
</dbReference>
<dbReference type="VEuPathDB" id="VectorBase:SCAU002683"/>
<dbReference type="OrthoDB" id="64318at2759"/>
<accession>A0A1I8NWQ7</accession>
<dbReference type="STRING" id="35570.A0A1I8NWQ7"/>
<proteinExistence type="predicted"/>
<gene>
    <name evidence="1" type="primary">106084870</name>
</gene>
<organism evidence="1 2">
    <name type="scientific">Stomoxys calcitrans</name>
    <name type="common">Stable fly</name>
    <name type="synonym">Conops calcitrans</name>
    <dbReference type="NCBI Taxonomy" id="35570"/>
    <lineage>
        <taxon>Eukaryota</taxon>
        <taxon>Metazoa</taxon>
        <taxon>Ecdysozoa</taxon>
        <taxon>Arthropoda</taxon>
        <taxon>Hexapoda</taxon>
        <taxon>Insecta</taxon>
        <taxon>Pterygota</taxon>
        <taxon>Neoptera</taxon>
        <taxon>Endopterygota</taxon>
        <taxon>Diptera</taxon>
        <taxon>Brachycera</taxon>
        <taxon>Muscomorpha</taxon>
        <taxon>Muscoidea</taxon>
        <taxon>Muscidae</taxon>
        <taxon>Stomoxys</taxon>
    </lineage>
</organism>
<protein>
    <recommendedName>
        <fullName evidence="3">COMM domain-containing protein</fullName>
    </recommendedName>
</protein>
<keyword evidence="2" id="KW-1185">Reference proteome</keyword>
<reference evidence="1" key="1">
    <citation type="submission" date="2020-05" db="UniProtKB">
        <authorList>
            <consortium name="EnsemblMetazoa"/>
        </authorList>
    </citation>
    <scope>IDENTIFICATION</scope>
    <source>
        <strain evidence="1">USDA</strain>
    </source>
</reference>
<evidence type="ECO:0000313" key="2">
    <source>
        <dbReference type="Proteomes" id="UP000095300"/>
    </source>
</evidence>
<evidence type="ECO:0000313" key="1">
    <source>
        <dbReference type="EnsemblMetazoa" id="SCAU002683-PA"/>
    </source>
</evidence>
<dbReference type="EnsemblMetazoa" id="SCAU002683-RA">
    <property type="protein sequence ID" value="SCAU002683-PA"/>
    <property type="gene ID" value="SCAU002683"/>
</dbReference>
<sequence length="188" mass="22183">MFYHKVKKMKDYEFLSNIDNKEILTEILNNSIDFLIGNQDEQQTMRLCHKYGFHNPDDFLLATRSIAKLYRNMCYADQESHVAMLPPDLQTIVPAVLLSRREEVICFLMREQNAIECPLVESFDWDVRHILGDSSFDQNYRTLTTISFRLCSEASNRKERKQLHFQFDRNKLEDVINALESAVKNESH</sequence>
<dbReference type="AlphaFoldDB" id="A0A1I8NWQ7"/>
<name>A0A1I8NWQ7_STOCA</name>
<dbReference type="KEGG" id="scac:106084870"/>
<evidence type="ECO:0008006" key="3">
    <source>
        <dbReference type="Google" id="ProtNLM"/>
    </source>
</evidence>